<dbReference type="GO" id="GO:0003677">
    <property type="term" value="F:DNA binding"/>
    <property type="evidence" value="ECO:0007669"/>
    <property type="project" value="UniProtKB-KW"/>
</dbReference>
<dbReference type="InterPro" id="IPR050679">
    <property type="entry name" value="Bact_HTH_transcr_reg"/>
</dbReference>
<sequence length="295" mass="32540">MSTGTDDEPFGRDVSTVPVQITFRREVLVTARYREIAAELRGKIESGEYPPGSNMPGYDELTGAYGVGRGVIRSALSLLEADGLIQVIKKRGIIVRHGTMRLRRPRGNLVKRNVATSNPGYSFPSASGQEVWTHHVKPQASFEPLTNPRIAGLLGVPVGTKVMRRFRVTGPVAEPPFQINISWIHPRGVEDAPEVGSQAPGPGDWLYRLERAGHWPISWMEIHRARMPTAEEATLLQIPGILPVLEIVRVGTSGGDGKPIEVTQYIVASDRVETVHVLHRDESAQDPWPDDETNE</sequence>
<dbReference type="CDD" id="cd07377">
    <property type="entry name" value="WHTH_GntR"/>
    <property type="match status" value="1"/>
</dbReference>
<comment type="caution">
    <text evidence="5">The sequence shown here is derived from an EMBL/GenBank/DDBJ whole genome shotgun (WGS) entry which is preliminary data.</text>
</comment>
<evidence type="ECO:0000313" key="6">
    <source>
        <dbReference type="Proteomes" id="UP000309174"/>
    </source>
</evidence>
<evidence type="ECO:0000256" key="2">
    <source>
        <dbReference type="ARBA" id="ARBA00023125"/>
    </source>
</evidence>
<evidence type="ECO:0000259" key="4">
    <source>
        <dbReference type="PROSITE" id="PS50949"/>
    </source>
</evidence>
<organism evidence="5 6">
    <name type="scientific">Actinomadura soli</name>
    <dbReference type="NCBI Taxonomy" id="2508997"/>
    <lineage>
        <taxon>Bacteria</taxon>
        <taxon>Bacillati</taxon>
        <taxon>Actinomycetota</taxon>
        <taxon>Actinomycetes</taxon>
        <taxon>Streptosporangiales</taxon>
        <taxon>Thermomonosporaceae</taxon>
        <taxon>Actinomadura</taxon>
    </lineage>
</organism>
<evidence type="ECO:0000256" key="1">
    <source>
        <dbReference type="ARBA" id="ARBA00023015"/>
    </source>
</evidence>
<accession>A0A5C4J973</accession>
<dbReference type="InterPro" id="IPR000524">
    <property type="entry name" value="Tscrpt_reg_HTH_GntR"/>
</dbReference>
<dbReference type="GO" id="GO:0045892">
    <property type="term" value="P:negative regulation of DNA-templated transcription"/>
    <property type="evidence" value="ECO:0007669"/>
    <property type="project" value="TreeGrafter"/>
</dbReference>
<reference evidence="5 6" key="1">
    <citation type="submission" date="2019-05" db="EMBL/GenBank/DDBJ databases">
        <title>Draft genome sequence of Actinomadura sp. 14C53.</title>
        <authorList>
            <person name="Saricaoglu S."/>
            <person name="Isik K."/>
        </authorList>
    </citation>
    <scope>NUCLEOTIDE SEQUENCE [LARGE SCALE GENOMIC DNA]</scope>
    <source>
        <strain evidence="5 6">14C53</strain>
    </source>
</reference>
<name>A0A5C4J973_9ACTN</name>
<dbReference type="PROSITE" id="PS50949">
    <property type="entry name" value="HTH_GNTR"/>
    <property type="match status" value="1"/>
</dbReference>
<dbReference type="OrthoDB" id="3517754at2"/>
<keyword evidence="1" id="KW-0805">Transcription regulation</keyword>
<dbReference type="GO" id="GO:0003700">
    <property type="term" value="F:DNA-binding transcription factor activity"/>
    <property type="evidence" value="ECO:0007669"/>
    <property type="project" value="InterPro"/>
</dbReference>
<dbReference type="Gene3D" id="1.10.10.10">
    <property type="entry name" value="Winged helix-like DNA-binding domain superfamily/Winged helix DNA-binding domain"/>
    <property type="match status" value="1"/>
</dbReference>
<dbReference type="RefSeq" id="WP_138646820.1">
    <property type="nucleotide sequence ID" value="NZ_VCKW01000105.1"/>
</dbReference>
<dbReference type="InterPro" id="IPR011663">
    <property type="entry name" value="UTRA"/>
</dbReference>
<gene>
    <name evidence="5" type="ORF">ETD83_20860</name>
</gene>
<evidence type="ECO:0000256" key="3">
    <source>
        <dbReference type="ARBA" id="ARBA00023163"/>
    </source>
</evidence>
<dbReference type="PANTHER" id="PTHR44846:SF17">
    <property type="entry name" value="GNTR-FAMILY TRANSCRIPTIONAL REGULATOR"/>
    <property type="match status" value="1"/>
</dbReference>
<dbReference type="SMART" id="SM00345">
    <property type="entry name" value="HTH_GNTR"/>
    <property type="match status" value="1"/>
</dbReference>
<proteinExistence type="predicted"/>
<keyword evidence="6" id="KW-1185">Reference proteome</keyword>
<dbReference type="PANTHER" id="PTHR44846">
    <property type="entry name" value="MANNOSYL-D-GLYCERATE TRANSPORT/METABOLISM SYSTEM REPRESSOR MNGR-RELATED"/>
    <property type="match status" value="1"/>
</dbReference>
<keyword evidence="3" id="KW-0804">Transcription</keyword>
<evidence type="ECO:0000313" key="5">
    <source>
        <dbReference type="EMBL" id="TMQ96809.1"/>
    </source>
</evidence>
<dbReference type="SMART" id="SM00866">
    <property type="entry name" value="UTRA"/>
    <property type="match status" value="1"/>
</dbReference>
<dbReference type="SUPFAM" id="SSF64288">
    <property type="entry name" value="Chorismate lyase-like"/>
    <property type="match status" value="1"/>
</dbReference>
<dbReference type="AlphaFoldDB" id="A0A5C4J973"/>
<feature type="domain" description="HTH gntR-type" evidence="4">
    <location>
        <begin position="30"/>
        <end position="98"/>
    </location>
</feature>
<dbReference type="Gene3D" id="3.40.1410.10">
    <property type="entry name" value="Chorismate lyase-like"/>
    <property type="match status" value="1"/>
</dbReference>
<protein>
    <submittedName>
        <fullName evidence="5">GntR family transcriptional regulator</fullName>
    </submittedName>
</protein>
<dbReference type="InterPro" id="IPR036390">
    <property type="entry name" value="WH_DNA-bd_sf"/>
</dbReference>
<dbReference type="SUPFAM" id="SSF46785">
    <property type="entry name" value="Winged helix' DNA-binding domain"/>
    <property type="match status" value="1"/>
</dbReference>
<keyword evidence="2" id="KW-0238">DNA-binding</keyword>
<dbReference type="PRINTS" id="PR00035">
    <property type="entry name" value="HTHGNTR"/>
</dbReference>
<dbReference type="InterPro" id="IPR028978">
    <property type="entry name" value="Chorismate_lyase_/UTRA_dom_sf"/>
</dbReference>
<dbReference type="Proteomes" id="UP000309174">
    <property type="component" value="Unassembled WGS sequence"/>
</dbReference>
<dbReference type="EMBL" id="VCKW01000105">
    <property type="protein sequence ID" value="TMQ96809.1"/>
    <property type="molecule type" value="Genomic_DNA"/>
</dbReference>
<dbReference type="Pfam" id="PF00392">
    <property type="entry name" value="GntR"/>
    <property type="match status" value="1"/>
</dbReference>
<dbReference type="Pfam" id="PF07702">
    <property type="entry name" value="UTRA"/>
    <property type="match status" value="1"/>
</dbReference>
<dbReference type="InterPro" id="IPR036388">
    <property type="entry name" value="WH-like_DNA-bd_sf"/>
</dbReference>